<dbReference type="GO" id="GO:0046872">
    <property type="term" value="F:metal ion binding"/>
    <property type="evidence" value="ECO:0007669"/>
    <property type="project" value="UniProtKB-KW"/>
</dbReference>
<evidence type="ECO:0000256" key="7">
    <source>
        <dbReference type="ARBA" id="ARBA00023239"/>
    </source>
</evidence>
<evidence type="ECO:0000313" key="9">
    <source>
        <dbReference type="EMBL" id="DAF92082.1"/>
    </source>
</evidence>
<dbReference type="PROSITE" id="PS51918">
    <property type="entry name" value="RADICAL_SAM"/>
    <property type="match status" value="1"/>
</dbReference>
<keyword evidence="3" id="KW-0479">Metal-binding</keyword>
<dbReference type="SFLD" id="SFLDS00029">
    <property type="entry name" value="Radical_SAM"/>
    <property type="match status" value="1"/>
</dbReference>
<dbReference type="Pfam" id="PF04055">
    <property type="entry name" value="Radical_SAM"/>
    <property type="match status" value="1"/>
</dbReference>
<dbReference type="SFLD" id="SFLDG01067">
    <property type="entry name" value="SPASM/twitch_domain_containing"/>
    <property type="match status" value="1"/>
</dbReference>
<proteinExistence type="inferred from homology"/>
<dbReference type="InterPro" id="IPR024924">
    <property type="entry name" value="7-CO-7-deazaguanine_synth-like"/>
</dbReference>
<keyword evidence="2" id="KW-0949">S-adenosyl-L-methionine</keyword>
<dbReference type="HAMAP" id="MF_00917">
    <property type="entry name" value="QueE"/>
    <property type="match status" value="1"/>
</dbReference>
<dbReference type="GO" id="GO:0016829">
    <property type="term" value="F:lyase activity"/>
    <property type="evidence" value="ECO:0007669"/>
    <property type="project" value="UniProtKB-KW"/>
</dbReference>
<dbReference type="EMBL" id="BK016063">
    <property type="protein sequence ID" value="DAF92082.1"/>
    <property type="molecule type" value="Genomic_DNA"/>
</dbReference>
<dbReference type="InterPro" id="IPR058240">
    <property type="entry name" value="rSAM_sf"/>
</dbReference>
<evidence type="ECO:0000259" key="8">
    <source>
        <dbReference type="PROSITE" id="PS51918"/>
    </source>
</evidence>
<organism evidence="9">
    <name type="scientific">Siphoviridae sp. ctgN495</name>
    <dbReference type="NCBI Taxonomy" id="2825608"/>
    <lineage>
        <taxon>Viruses</taxon>
        <taxon>Duplodnaviria</taxon>
        <taxon>Heunggongvirae</taxon>
        <taxon>Uroviricota</taxon>
        <taxon>Caudoviricetes</taxon>
    </lineage>
</organism>
<dbReference type="Gene3D" id="3.20.20.70">
    <property type="entry name" value="Aldolase class I"/>
    <property type="match status" value="1"/>
</dbReference>
<feature type="domain" description="Radical SAM core" evidence="8">
    <location>
        <begin position="16"/>
        <end position="208"/>
    </location>
</feature>
<dbReference type="GO" id="GO:0051539">
    <property type="term" value="F:4 iron, 4 sulfur cluster binding"/>
    <property type="evidence" value="ECO:0007669"/>
    <property type="project" value="UniProtKB-KW"/>
</dbReference>
<sequence length="213" mass="24245">MKVVEIFKSIDGEGKRAGMPATFIRLAFCNLRCSYCDTSYAFDDKCAEDMTVDEIVHKCIEMDCPSITLTGGEPLIHKDVEILLAELDRNNFDVNVETNGTIDPSYYHKLKNVWFTIDYKSPSSGCENAMNPEAFKTLRHQDVLKFVVGSDTDLEAALKAIQEYRPSAQIYFSPVFGYDAKNIVNFLLFNKLNSCKIQLQIHKYIWPVDMRGV</sequence>
<evidence type="ECO:0000256" key="2">
    <source>
        <dbReference type="ARBA" id="ARBA00022691"/>
    </source>
</evidence>
<evidence type="ECO:0000256" key="6">
    <source>
        <dbReference type="ARBA" id="ARBA00023014"/>
    </source>
</evidence>
<dbReference type="InterPro" id="IPR013785">
    <property type="entry name" value="Aldolase_TIM"/>
</dbReference>
<reference evidence="9" key="1">
    <citation type="journal article" date="2021" name="Proc. Natl. Acad. Sci. U.S.A.">
        <title>A Catalog of Tens of Thousands of Viruses from Human Metagenomes Reveals Hidden Associations with Chronic Diseases.</title>
        <authorList>
            <person name="Tisza M.J."/>
            <person name="Buck C.B."/>
        </authorList>
    </citation>
    <scope>NUCLEOTIDE SEQUENCE</scope>
    <source>
        <strain evidence="9">CtgN495</strain>
    </source>
</reference>
<dbReference type="InterPro" id="IPR007197">
    <property type="entry name" value="rSAM"/>
</dbReference>
<evidence type="ECO:0000256" key="3">
    <source>
        <dbReference type="ARBA" id="ARBA00022723"/>
    </source>
</evidence>
<evidence type="ECO:0000256" key="5">
    <source>
        <dbReference type="ARBA" id="ARBA00023004"/>
    </source>
</evidence>
<dbReference type="PANTHER" id="PTHR42836">
    <property type="entry name" value="7-CARBOXY-7-DEAZAGUANINE SYNTHASE"/>
    <property type="match status" value="1"/>
</dbReference>
<name>A0A8S5UCF9_9CAUD</name>
<dbReference type="PANTHER" id="PTHR42836:SF1">
    <property type="entry name" value="7-CARBOXY-7-DEAZAGUANINE SYNTHASE"/>
    <property type="match status" value="1"/>
</dbReference>
<evidence type="ECO:0000256" key="4">
    <source>
        <dbReference type="ARBA" id="ARBA00022842"/>
    </source>
</evidence>
<keyword evidence="7" id="KW-0456">Lyase</keyword>
<keyword evidence="6" id="KW-0411">Iron-sulfur</keyword>
<dbReference type="PIRSF" id="PIRSF000370">
    <property type="entry name" value="QueE"/>
    <property type="match status" value="1"/>
</dbReference>
<dbReference type="CDD" id="cd01335">
    <property type="entry name" value="Radical_SAM"/>
    <property type="match status" value="1"/>
</dbReference>
<protein>
    <submittedName>
        <fullName evidence="9">Putative 7-cyano-7-deazaguanosine (PreQ0) biosynthesis protein QueE, clostridial</fullName>
    </submittedName>
</protein>
<accession>A0A8S5UCF9</accession>
<evidence type="ECO:0000256" key="1">
    <source>
        <dbReference type="ARBA" id="ARBA00022485"/>
    </source>
</evidence>
<dbReference type="SUPFAM" id="SSF102114">
    <property type="entry name" value="Radical SAM enzymes"/>
    <property type="match status" value="1"/>
</dbReference>
<keyword evidence="1" id="KW-0004">4Fe-4S</keyword>
<keyword evidence="4" id="KW-0460">Magnesium</keyword>
<keyword evidence="5" id="KW-0408">Iron</keyword>